<keyword evidence="8 9" id="KW-0012">Acyltransferase</keyword>
<evidence type="ECO:0000256" key="8">
    <source>
        <dbReference type="ARBA" id="ARBA00023315"/>
    </source>
</evidence>
<gene>
    <name evidence="10" type="ORF">CP963_05640</name>
</gene>
<evidence type="ECO:0000256" key="6">
    <source>
        <dbReference type="ARBA" id="ARBA00022989"/>
    </source>
</evidence>
<dbReference type="Proteomes" id="UP000290378">
    <property type="component" value="Unassembled WGS sequence"/>
</dbReference>
<dbReference type="GO" id="GO:0005886">
    <property type="term" value="C:plasma membrane"/>
    <property type="evidence" value="ECO:0007669"/>
    <property type="project" value="UniProtKB-SubCell"/>
</dbReference>
<sequence length="494" mass="57052">MLFNSYEFIFAFLPITFFIYFYLNSKRLTVASKGFLVFASLFFYSWWNIAYLPLILISMLFNYVVGNSLAKSSDENKKGLNKSFSKKSILIFGIIANLSLLGYFKYADFFIENFNLVASSNVNLLNLVLPLAISFFTFQQIAYLVDSYRGETKEYDFLNYALFVTFFPQLIAGPIVHHKEMMPQFASTWNMVKNYKNIALGLFIFSIGLFKKVVIADTFATWATAGFDNAQTLNLIEAWATSLSYTFQLYFDFSGYTDMAIGIALLFNIKLPINFNSPYKATNIQDFWRRWHITLSRFLRDYVYIPLGGNKISSFRTYSNLLATFVIGGLWHGAGWTFVFWGFLHGMALVIHRVWSNLGFRMNTILAWFITFNFVNIAWVFFRAKEWEDAIKVLSSMFSLDNVVLPNPLATKLAFLKDFGIEFGGFIANIDSDGGKTLIPMLLLAFILVLAFKNSMEKWKEFKLNYKTLFLAFFCFSMGILSLNKVSEFLYFNF</sequence>
<keyword evidence="3 9" id="KW-1003">Cell membrane</keyword>
<dbReference type="PANTHER" id="PTHR13285">
    <property type="entry name" value="ACYLTRANSFERASE"/>
    <property type="match status" value="1"/>
</dbReference>
<proteinExistence type="inferred from homology"/>
<dbReference type="InterPro" id="IPR051085">
    <property type="entry name" value="MB_O-acyltransferase"/>
</dbReference>
<dbReference type="InterPro" id="IPR024194">
    <property type="entry name" value="Ac/AlaTfrase_AlgI/DltB"/>
</dbReference>
<dbReference type="AlphaFoldDB" id="A0A6M8NNN8"/>
<protein>
    <submittedName>
        <fullName evidence="10">Membrane-bound O-acyltransferase family protein</fullName>
    </submittedName>
</protein>
<evidence type="ECO:0000313" key="11">
    <source>
        <dbReference type="Proteomes" id="UP000290378"/>
    </source>
</evidence>
<comment type="similarity">
    <text evidence="2 9">Belongs to the membrane-bound acyltransferase family.</text>
</comment>
<evidence type="ECO:0000256" key="7">
    <source>
        <dbReference type="ARBA" id="ARBA00023136"/>
    </source>
</evidence>
<dbReference type="PIRSF" id="PIRSF500217">
    <property type="entry name" value="AlgI"/>
    <property type="match status" value="1"/>
</dbReference>
<keyword evidence="11" id="KW-1185">Reference proteome</keyword>
<evidence type="ECO:0000313" key="10">
    <source>
        <dbReference type="EMBL" id="RXI42043.1"/>
    </source>
</evidence>
<keyword evidence="6" id="KW-1133">Transmembrane helix</keyword>
<accession>A0A6M8NNN8</accession>
<dbReference type="GO" id="GO:0042121">
    <property type="term" value="P:alginic acid biosynthetic process"/>
    <property type="evidence" value="ECO:0007669"/>
    <property type="project" value="InterPro"/>
</dbReference>
<keyword evidence="4 9" id="KW-0808">Transferase</keyword>
<comment type="subcellular location">
    <subcellularLocation>
        <location evidence="1">Cell membrane</location>
        <topology evidence="1">Multi-pass membrane protein</topology>
    </subcellularLocation>
</comment>
<dbReference type="Pfam" id="PF03062">
    <property type="entry name" value="MBOAT"/>
    <property type="match status" value="1"/>
</dbReference>
<comment type="caution">
    <text evidence="10">The sequence shown here is derived from an EMBL/GenBank/DDBJ whole genome shotgun (WGS) entry which is preliminary data.</text>
</comment>
<name>A0A6M8NNN8_9BACT</name>
<dbReference type="PIRSF" id="PIRSF016636">
    <property type="entry name" value="AlgI_DltB"/>
    <property type="match status" value="1"/>
</dbReference>
<dbReference type="PANTHER" id="PTHR13285:SF23">
    <property type="entry name" value="TEICHOIC ACID D-ALANYLTRANSFERASE"/>
    <property type="match status" value="1"/>
</dbReference>
<dbReference type="GO" id="GO:0016746">
    <property type="term" value="F:acyltransferase activity"/>
    <property type="evidence" value="ECO:0007669"/>
    <property type="project" value="UniProtKB-KW"/>
</dbReference>
<evidence type="ECO:0000256" key="1">
    <source>
        <dbReference type="ARBA" id="ARBA00004651"/>
    </source>
</evidence>
<keyword evidence="7 9" id="KW-0472">Membrane</keyword>
<organism evidence="10 11">
    <name type="scientific">Arcobacter cloacae</name>
    <dbReference type="NCBI Taxonomy" id="1054034"/>
    <lineage>
        <taxon>Bacteria</taxon>
        <taxon>Pseudomonadati</taxon>
        <taxon>Campylobacterota</taxon>
        <taxon>Epsilonproteobacteria</taxon>
        <taxon>Campylobacterales</taxon>
        <taxon>Arcobacteraceae</taxon>
        <taxon>Arcobacter</taxon>
    </lineage>
</organism>
<evidence type="ECO:0000256" key="3">
    <source>
        <dbReference type="ARBA" id="ARBA00022475"/>
    </source>
</evidence>
<dbReference type="RefSeq" id="WP_129013261.1">
    <property type="nucleotide sequence ID" value="NZ_CBCSEI010000005.1"/>
</dbReference>
<reference evidence="10 11" key="1">
    <citation type="submission" date="2017-09" db="EMBL/GenBank/DDBJ databases">
        <title>Genomics of the genus Arcobacter.</title>
        <authorList>
            <person name="Perez-Cataluna A."/>
            <person name="Figueras M.J."/>
            <person name="Salas-Masso N."/>
        </authorList>
    </citation>
    <scope>NUCLEOTIDE SEQUENCE [LARGE SCALE GENOMIC DNA]</scope>
    <source>
        <strain evidence="10 11">CECT 7834</strain>
    </source>
</reference>
<evidence type="ECO:0000256" key="5">
    <source>
        <dbReference type="ARBA" id="ARBA00022692"/>
    </source>
</evidence>
<evidence type="ECO:0000256" key="9">
    <source>
        <dbReference type="PIRNR" id="PIRNR016636"/>
    </source>
</evidence>
<dbReference type="InterPro" id="IPR028362">
    <property type="entry name" value="AlgI"/>
</dbReference>
<keyword evidence="5" id="KW-0812">Transmembrane</keyword>
<evidence type="ECO:0000256" key="4">
    <source>
        <dbReference type="ARBA" id="ARBA00022679"/>
    </source>
</evidence>
<evidence type="ECO:0000256" key="2">
    <source>
        <dbReference type="ARBA" id="ARBA00010323"/>
    </source>
</evidence>
<dbReference type="InterPro" id="IPR004299">
    <property type="entry name" value="MBOAT_fam"/>
</dbReference>
<dbReference type="EMBL" id="NXII01000005">
    <property type="protein sequence ID" value="RXI42043.1"/>
    <property type="molecule type" value="Genomic_DNA"/>
</dbReference>